<evidence type="ECO:0000313" key="2">
    <source>
        <dbReference type="Proteomes" id="UP001329313"/>
    </source>
</evidence>
<organism evidence="1 2">
    <name type="scientific">Microbacterium limosum</name>
    <dbReference type="NCBI Taxonomy" id="3079935"/>
    <lineage>
        <taxon>Bacteria</taxon>
        <taxon>Bacillati</taxon>
        <taxon>Actinomycetota</taxon>
        <taxon>Actinomycetes</taxon>
        <taxon>Micrococcales</taxon>
        <taxon>Microbacteriaceae</taxon>
        <taxon>Microbacterium</taxon>
    </lineage>
</organism>
<sequence>MLGTFATTVQVSVTGQPLVGETLSATILRGPAPGPDLYEYQWLADGEKLAGATGASLTLTDHLLGKRLSVWCPARG</sequence>
<protein>
    <recommendedName>
        <fullName evidence="3">Ig-like domain-containing protein</fullName>
    </recommendedName>
</protein>
<keyword evidence="2" id="KW-1185">Reference proteome</keyword>
<name>A0ABZ0J9Z1_9MICO</name>
<evidence type="ECO:0008006" key="3">
    <source>
        <dbReference type="Google" id="ProtNLM"/>
    </source>
</evidence>
<dbReference type="RefSeq" id="WP_330169688.1">
    <property type="nucleotide sequence ID" value="NZ_CP137080.1"/>
</dbReference>
<reference evidence="1 2" key="1">
    <citation type="submission" date="2023-10" db="EMBL/GenBank/DDBJ databases">
        <title>Y20.</title>
        <authorList>
            <person name="Zhang G."/>
            <person name="Ding Y."/>
        </authorList>
    </citation>
    <scope>NUCLEOTIDE SEQUENCE [LARGE SCALE GENOMIC DNA]</scope>
    <source>
        <strain evidence="1 2">Y20</strain>
    </source>
</reference>
<gene>
    <name evidence="1" type="ORF">RYJ27_07340</name>
</gene>
<dbReference type="Proteomes" id="UP001329313">
    <property type="component" value="Chromosome"/>
</dbReference>
<proteinExistence type="predicted"/>
<dbReference type="EMBL" id="CP137080">
    <property type="protein sequence ID" value="WOQ68547.1"/>
    <property type="molecule type" value="Genomic_DNA"/>
</dbReference>
<evidence type="ECO:0000313" key="1">
    <source>
        <dbReference type="EMBL" id="WOQ68547.1"/>
    </source>
</evidence>
<accession>A0ABZ0J9Z1</accession>
<dbReference type="Gene3D" id="2.60.40.2700">
    <property type="match status" value="1"/>
</dbReference>